<dbReference type="InterPro" id="IPR033479">
    <property type="entry name" value="dCache_1"/>
</dbReference>
<evidence type="ECO:0000256" key="5">
    <source>
        <dbReference type="ARBA" id="ARBA00022989"/>
    </source>
</evidence>
<keyword evidence="5 9" id="KW-1133">Transmembrane helix</keyword>
<feature type="domain" description="Methyl-accepting transducer" evidence="10">
    <location>
        <begin position="393"/>
        <end position="622"/>
    </location>
</feature>
<evidence type="ECO:0000256" key="9">
    <source>
        <dbReference type="SAM" id="Phobius"/>
    </source>
</evidence>
<dbReference type="CDD" id="cd11386">
    <property type="entry name" value="MCP_signal"/>
    <property type="match status" value="1"/>
</dbReference>
<dbReference type="InterPro" id="IPR004090">
    <property type="entry name" value="Chemotax_Me-accpt_rcpt"/>
</dbReference>
<dbReference type="OrthoDB" id="9763018at2"/>
<keyword evidence="3" id="KW-0488">Methylation</keyword>
<keyword evidence="13" id="KW-1185">Reference proteome</keyword>
<feature type="domain" description="HAMP" evidence="11">
    <location>
        <begin position="334"/>
        <end position="388"/>
    </location>
</feature>
<dbReference type="InterPro" id="IPR051310">
    <property type="entry name" value="MCP_chemotaxis"/>
</dbReference>
<protein>
    <submittedName>
        <fullName evidence="12">HAMP domain-containing protein</fullName>
    </submittedName>
</protein>
<evidence type="ECO:0000256" key="8">
    <source>
        <dbReference type="PROSITE-ProRule" id="PRU00284"/>
    </source>
</evidence>
<evidence type="ECO:0000259" key="11">
    <source>
        <dbReference type="PROSITE" id="PS50885"/>
    </source>
</evidence>
<gene>
    <name evidence="12" type="ORF">FAZ95_34885</name>
</gene>
<dbReference type="GO" id="GO:0004888">
    <property type="term" value="F:transmembrane signaling receptor activity"/>
    <property type="evidence" value="ECO:0007669"/>
    <property type="project" value="InterPro"/>
</dbReference>
<dbReference type="InterPro" id="IPR003660">
    <property type="entry name" value="HAMP_dom"/>
</dbReference>
<dbReference type="Proteomes" id="UP000298656">
    <property type="component" value="Chromosome 2"/>
</dbReference>
<reference evidence="12 13" key="1">
    <citation type="submission" date="2019-05" db="EMBL/GenBank/DDBJ databases">
        <title>Burkholderia sp. DHOD12, isolated from subtropical forest soil.</title>
        <authorList>
            <person name="Gao Z.-H."/>
            <person name="Qiu L.-H."/>
        </authorList>
    </citation>
    <scope>NUCLEOTIDE SEQUENCE [LARGE SCALE GENOMIC DNA]</scope>
    <source>
        <strain evidence="12 13">DHOD12</strain>
    </source>
</reference>
<evidence type="ECO:0000313" key="13">
    <source>
        <dbReference type="Proteomes" id="UP000298656"/>
    </source>
</evidence>
<dbReference type="CDD" id="cd06225">
    <property type="entry name" value="HAMP"/>
    <property type="match status" value="1"/>
</dbReference>
<dbReference type="Pfam" id="PF00672">
    <property type="entry name" value="HAMP"/>
    <property type="match status" value="1"/>
</dbReference>
<dbReference type="SMART" id="SM00304">
    <property type="entry name" value="HAMP"/>
    <property type="match status" value="1"/>
</dbReference>
<dbReference type="FunFam" id="1.10.287.950:FF:000001">
    <property type="entry name" value="Methyl-accepting chemotaxis sensory transducer"/>
    <property type="match status" value="1"/>
</dbReference>
<evidence type="ECO:0000313" key="12">
    <source>
        <dbReference type="EMBL" id="QCP54164.1"/>
    </source>
</evidence>
<sequence>MKSLSSVGSRFTVAGCAALLVIALATFLMIRFFVEPDLATLESKLVQNQVGQISIAISDQLRRVEAQQRAITQTVALLGSDQIDQVLPGLIDQYGDTNVAGGGIWPLPNKREAGRDRFSSFFVRNASTGKLEANTYWNQADSLKYWEQAWYENGTAALKGTCGWSKAFRDDASPQPRTACAMGIYKGNELYGVSTINVSLEFFNQLVADMERRIGAQILILEADGTIVSNSSKIRGDLVLKRLSDLAPIAPMVVEIQRALSRDGQTMQARTAYDVDGEKRTLFMTAIPHSPWIIAASLPDSTLTVNSDRIVSRLAFVQIPMSIALLALMVLGIRMLMHRVNELKSNIDELASGEADLTRRLEETGGQEFAAVARSFNVFIERLQGLVRNVATNAAQLQSASHEIATGNRDLSARTGAQAASLQETAAFMEELTATVKQNAESADGAHRLATEAFRAAERGGEVIAQFVSTMDSIDQSSRKVVAITGTIDGIAFQTNILALNAAVEAARAGEQGRGFAVVAAEVRSLAQRAAASAKEIKALISNAANNVQAGNALVQQAGEAMGEIIQSTTGAATIMTEVMEASKEQSRGIEQVSKAVTQLDTVTQQNATLVEQVAASAQSLQDYAVTLSAEVSGFKA</sequence>
<dbReference type="InterPro" id="IPR004089">
    <property type="entry name" value="MCPsignal_dom"/>
</dbReference>
<dbReference type="EMBL" id="CP040078">
    <property type="protein sequence ID" value="QCP54164.1"/>
    <property type="molecule type" value="Genomic_DNA"/>
</dbReference>
<dbReference type="GO" id="GO:0005886">
    <property type="term" value="C:plasma membrane"/>
    <property type="evidence" value="ECO:0007669"/>
    <property type="project" value="UniProtKB-SubCell"/>
</dbReference>
<dbReference type="SUPFAM" id="SSF58104">
    <property type="entry name" value="Methyl-accepting chemotaxis protein (MCP) signaling domain"/>
    <property type="match status" value="1"/>
</dbReference>
<keyword evidence="8" id="KW-0807">Transducer</keyword>
<dbReference type="GO" id="GO:0006935">
    <property type="term" value="P:chemotaxis"/>
    <property type="evidence" value="ECO:0007669"/>
    <property type="project" value="InterPro"/>
</dbReference>
<evidence type="ECO:0000259" key="10">
    <source>
        <dbReference type="PROSITE" id="PS50111"/>
    </source>
</evidence>
<dbReference type="GO" id="GO:0007165">
    <property type="term" value="P:signal transduction"/>
    <property type="evidence" value="ECO:0007669"/>
    <property type="project" value="UniProtKB-KW"/>
</dbReference>
<comment type="subcellular location">
    <subcellularLocation>
        <location evidence="1">Cell membrane</location>
        <topology evidence="1">Multi-pass membrane protein</topology>
    </subcellularLocation>
</comment>
<keyword evidence="6 9" id="KW-0472">Membrane</keyword>
<dbReference type="SMART" id="SM00283">
    <property type="entry name" value="MA"/>
    <property type="match status" value="1"/>
</dbReference>
<evidence type="ECO:0000256" key="2">
    <source>
        <dbReference type="ARBA" id="ARBA00022475"/>
    </source>
</evidence>
<dbReference type="Pfam" id="PF00015">
    <property type="entry name" value="MCPsignal"/>
    <property type="match status" value="1"/>
</dbReference>
<name>A0A4P8J305_9BURK</name>
<evidence type="ECO:0000256" key="7">
    <source>
        <dbReference type="ARBA" id="ARBA00029447"/>
    </source>
</evidence>
<dbReference type="PROSITE" id="PS50111">
    <property type="entry name" value="CHEMOTAXIS_TRANSDUC_2"/>
    <property type="match status" value="1"/>
</dbReference>
<dbReference type="Gene3D" id="3.30.450.20">
    <property type="entry name" value="PAS domain"/>
    <property type="match status" value="1"/>
</dbReference>
<evidence type="ECO:0000256" key="3">
    <source>
        <dbReference type="ARBA" id="ARBA00022481"/>
    </source>
</evidence>
<dbReference type="Gene3D" id="1.10.287.950">
    <property type="entry name" value="Methyl-accepting chemotaxis protein"/>
    <property type="match status" value="1"/>
</dbReference>
<evidence type="ECO:0000256" key="1">
    <source>
        <dbReference type="ARBA" id="ARBA00004651"/>
    </source>
</evidence>
<proteinExistence type="inferred from homology"/>
<dbReference type="PANTHER" id="PTHR43531:SF14">
    <property type="entry name" value="METHYL-ACCEPTING CHEMOTAXIS PROTEIN I-RELATED"/>
    <property type="match status" value="1"/>
</dbReference>
<evidence type="ECO:0000256" key="6">
    <source>
        <dbReference type="ARBA" id="ARBA00023136"/>
    </source>
</evidence>
<keyword evidence="2" id="KW-1003">Cell membrane</keyword>
<dbReference type="KEGG" id="tvl:FAZ95_34885"/>
<keyword evidence="4 9" id="KW-0812">Transmembrane</keyword>
<organism evidence="12 13">
    <name type="scientific">Trinickia violacea</name>
    <dbReference type="NCBI Taxonomy" id="2571746"/>
    <lineage>
        <taxon>Bacteria</taxon>
        <taxon>Pseudomonadati</taxon>
        <taxon>Pseudomonadota</taxon>
        <taxon>Betaproteobacteria</taxon>
        <taxon>Burkholderiales</taxon>
        <taxon>Burkholderiaceae</taxon>
        <taxon>Trinickia</taxon>
    </lineage>
</organism>
<dbReference type="PRINTS" id="PR00260">
    <property type="entry name" value="CHEMTRNSDUCR"/>
</dbReference>
<evidence type="ECO:0000256" key="4">
    <source>
        <dbReference type="ARBA" id="ARBA00022692"/>
    </source>
</evidence>
<dbReference type="PROSITE" id="PS50885">
    <property type="entry name" value="HAMP"/>
    <property type="match status" value="1"/>
</dbReference>
<comment type="similarity">
    <text evidence="7">Belongs to the methyl-accepting chemotaxis (MCP) protein family.</text>
</comment>
<accession>A0A4P8J305</accession>
<dbReference type="Pfam" id="PF02743">
    <property type="entry name" value="dCache_1"/>
    <property type="match status" value="1"/>
</dbReference>
<feature type="transmembrane region" description="Helical" evidence="9">
    <location>
        <begin position="12"/>
        <end position="34"/>
    </location>
</feature>
<dbReference type="RefSeq" id="WP_137336932.1">
    <property type="nucleotide sequence ID" value="NZ_CP040078.1"/>
</dbReference>
<dbReference type="AlphaFoldDB" id="A0A4P8J305"/>
<dbReference type="PANTHER" id="PTHR43531">
    <property type="entry name" value="PROTEIN ICFG"/>
    <property type="match status" value="1"/>
</dbReference>